<organism evidence="3 4">
    <name type="scientific">Duganella aceris</name>
    <dbReference type="NCBI Taxonomy" id="2703883"/>
    <lineage>
        <taxon>Bacteria</taxon>
        <taxon>Pseudomonadati</taxon>
        <taxon>Pseudomonadota</taxon>
        <taxon>Betaproteobacteria</taxon>
        <taxon>Burkholderiales</taxon>
        <taxon>Oxalobacteraceae</taxon>
        <taxon>Telluria group</taxon>
        <taxon>Duganella</taxon>
    </lineage>
</organism>
<dbReference type="InterPro" id="IPR006091">
    <property type="entry name" value="Acyl-CoA_Oxase/DH_mid-dom"/>
</dbReference>
<keyword evidence="1" id="KW-0285">Flavoprotein</keyword>
<reference evidence="3 4" key="1">
    <citation type="submission" date="2020-01" db="EMBL/GenBank/DDBJ databases">
        <authorList>
            <person name="Lee S.D."/>
        </authorList>
    </citation>
    <scope>NUCLEOTIDE SEQUENCE [LARGE SCALE GENOMIC DNA]</scope>
    <source>
        <strain evidence="3 4">SAP-35</strain>
    </source>
</reference>
<gene>
    <name evidence="3" type="ORF">GW587_09725</name>
</gene>
<proteinExistence type="predicted"/>
<keyword evidence="4" id="KW-1185">Reference proteome</keyword>
<dbReference type="Proteomes" id="UP000666369">
    <property type="component" value="Unassembled WGS sequence"/>
</dbReference>
<comment type="caution">
    <text evidence="3">The sequence shown here is derived from an EMBL/GenBank/DDBJ whole genome shotgun (WGS) entry which is preliminary data.</text>
</comment>
<dbReference type="SUPFAM" id="SSF56645">
    <property type="entry name" value="Acyl-CoA dehydrogenase NM domain-like"/>
    <property type="match status" value="1"/>
</dbReference>
<dbReference type="EMBL" id="JAADJT010000004">
    <property type="protein sequence ID" value="NGZ84536.1"/>
    <property type="molecule type" value="Genomic_DNA"/>
</dbReference>
<dbReference type="Pfam" id="PF02770">
    <property type="entry name" value="Acyl-CoA_dh_M"/>
    <property type="match status" value="1"/>
</dbReference>
<dbReference type="SUPFAM" id="SSF47203">
    <property type="entry name" value="Acyl-CoA dehydrogenase C-terminal domain-like"/>
    <property type="match status" value="1"/>
</dbReference>
<dbReference type="InterPro" id="IPR009100">
    <property type="entry name" value="AcylCoA_DH/oxidase_NM_dom_sf"/>
</dbReference>
<evidence type="ECO:0000259" key="2">
    <source>
        <dbReference type="Pfam" id="PF02770"/>
    </source>
</evidence>
<dbReference type="RefSeq" id="WP_166101752.1">
    <property type="nucleotide sequence ID" value="NZ_JAADJT010000004.1"/>
</dbReference>
<reference evidence="4" key="2">
    <citation type="submission" date="2023-07" db="EMBL/GenBank/DDBJ databases">
        <title>Duganella aceri sp. nov., isolated from tree sap.</title>
        <authorList>
            <person name="Kim I.S."/>
        </authorList>
    </citation>
    <scope>NUCLEOTIDE SEQUENCE [LARGE SCALE GENOMIC DNA]</scope>
    <source>
        <strain evidence="4">SAP-35</strain>
    </source>
</reference>
<evidence type="ECO:0000313" key="3">
    <source>
        <dbReference type="EMBL" id="NGZ84536.1"/>
    </source>
</evidence>
<evidence type="ECO:0000313" key="4">
    <source>
        <dbReference type="Proteomes" id="UP000666369"/>
    </source>
</evidence>
<evidence type="ECO:0000256" key="1">
    <source>
        <dbReference type="ARBA" id="ARBA00022630"/>
    </source>
</evidence>
<sequence>MPDQPMPPQHPPTAPVAELGLALARMDRRQPPGQQLLQLIDAGLDRLPLPGGGETLRRWECLALVARHDLSLLKLYEGHTDALAILAELGATTPPRSAWGVWCAEPPGPGVTLRRSGADGFVLSGRKHWCSGAATVSHALVSCTDENGARHLAAVAMGQPGVMVTQEGWHAVGMAACDSVDVNFQDAKAMPVGVSEAYLNRPGFWHGGAGIAACWYGAAQGLADYLHAALRGQAAADPHRLAHLGHVDIAMEGAAALLRETAAAIDADPYADASTPALRARLAVEAAATTVLTHVTRALGAAPLCRDPDFARLAADLPVFLRQSHAERDLAALGGMLSQQEHSPWLL</sequence>
<feature type="domain" description="Acyl-CoA oxidase/dehydrogenase middle" evidence="2">
    <location>
        <begin position="117"/>
        <end position="186"/>
    </location>
</feature>
<accession>A0ABX0FJ29</accession>
<dbReference type="InterPro" id="IPR036250">
    <property type="entry name" value="AcylCo_DH-like_C"/>
</dbReference>
<dbReference type="InterPro" id="IPR046373">
    <property type="entry name" value="Acyl-CoA_Oxase/DH_mid-dom_sf"/>
</dbReference>
<dbReference type="Gene3D" id="2.40.110.10">
    <property type="entry name" value="Butyryl-CoA Dehydrogenase, subunit A, domain 2"/>
    <property type="match status" value="1"/>
</dbReference>
<protein>
    <submittedName>
        <fullName evidence="3">Acyl-CoA dehydrogenase</fullName>
    </submittedName>
</protein>
<name>A0ABX0FJ29_9BURK</name>